<feature type="domain" description="SPOR" evidence="2">
    <location>
        <begin position="133"/>
        <end position="206"/>
    </location>
</feature>
<name>A0AAU7FD09_9NEIS</name>
<sequence>MKAIFALLVIANLLVFGWYQLDAQPMTVTLQSREKNASAVKVVTGMLGNSPEPTAAPQESPVSETSSEPEVSPVTSPVTSPEPTRAAKATAAPTPLQLACARWTGITGEQIATARDKLRALGINATETSSGESTKVWVYMPPLESMEVAKTKAAQLAELGVTDYFIVNNGGRWQNAISLGIFSTREAGERHLAELQAKGVRSAVVRDRDDTLKQASFNARNLSEAQLVQLNKISLQFKGSVVRELNCK</sequence>
<gene>
    <name evidence="3" type="ORF">ABHF33_04465</name>
</gene>
<protein>
    <submittedName>
        <fullName evidence="3">SPOR domain-containing protein</fullName>
    </submittedName>
</protein>
<dbReference type="Pfam" id="PF05036">
    <property type="entry name" value="SPOR"/>
    <property type="match status" value="1"/>
</dbReference>
<feature type="compositionally biased region" description="Low complexity" evidence="1">
    <location>
        <begin position="59"/>
        <end position="91"/>
    </location>
</feature>
<evidence type="ECO:0000256" key="1">
    <source>
        <dbReference type="SAM" id="MobiDB-lite"/>
    </source>
</evidence>
<evidence type="ECO:0000313" key="3">
    <source>
        <dbReference type="EMBL" id="XBM01541.1"/>
    </source>
</evidence>
<dbReference type="GO" id="GO:0042834">
    <property type="term" value="F:peptidoglycan binding"/>
    <property type="evidence" value="ECO:0007669"/>
    <property type="project" value="InterPro"/>
</dbReference>
<dbReference type="RefSeq" id="WP_348945825.1">
    <property type="nucleotide sequence ID" value="NZ_CP157355.1"/>
</dbReference>
<dbReference type="KEGG" id="cmav:ABHF33_04465"/>
<dbReference type="EMBL" id="CP157355">
    <property type="protein sequence ID" value="XBM01541.1"/>
    <property type="molecule type" value="Genomic_DNA"/>
</dbReference>
<organism evidence="3">
    <name type="scientific">Chitinibacter mangrovi</name>
    <dbReference type="NCBI Taxonomy" id="3153927"/>
    <lineage>
        <taxon>Bacteria</taxon>
        <taxon>Pseudomonadati</taxon>
        <taxon>Pseudomonadota</taxon>
        <taxon>Betaproteobacteria</taxon>
        <taxon>Neisseriales</taxon>
        <taxon>Chitinibacteraceae</taxon>
        <taxon>Chitinibacter</taxon>
    </lineage>
</organism>
<proteinExistence type="predicted"/>
<accession>A0AAU7FD09</accession>
<dbReference type="AlphaFoldDB" id="A0AAU7FD09"/>
<reference evidence="3" key="1">
    <citation type="submission" date="2024-05" db="EMBL/GenBank/DDBJ databases">
        <authorList>
            <person name="Yang L."/>
            <person name="Pan L."/>
        </authorList>
    </citation>
    <scope>NUCLEOTIDE SEQUENCE</scope>
    <source>
        <strain evidence="3">FCG-7</strain>
    </source>
</reference>
<dbReference type="InterPro" id="IPR007730">
    <property type="entry name" value="SPOR-like_dom"/>
</dbReference>
<feature type="region of interest" description="Disordered" evidence="1">
    <location>
        <begin position="46"/>
        <end position="91"/>
    </location>
</feature>
<evidence type="ECO:0000259" key="2">
    <source>
        <dbReference type="Pfam" id="PF05036"/>
    </source>
</evidence>